<dbReference type="InterPro" id="IPR051043">
    <property type="entry name" value="Sulfatase_Mod_Factor_Kinase"/>
</dbReference>
<dbReference type="InterPro" id="IPR042095">
    <property type="entry name" value="SUMF_sf"/>
</dbReference>
<dbReference type="EMBL" id="CP003364">
    <property type="protein sequence ID" value="AGA27686.1"/>
    <property type="molecule type" value="Genomic_DNA"/>
</dbReference>
<feature type="domain" description="Sulfatase-modifying factor enzyme-like" evidence="1">
    <location>
        <begin position="89"/>
        <end position="328"/>
    </location>
</feature>
<dbReference type="STRING" id="886293.Sinac_3425"/>
<accession>L0DG81</accession>
<gene>
    <name evidence="2" type="ordered locus">Sinac_3425</name>
</gene>
<dbReference type="eggNOG" id="COG1262">
    <property type="taxonomic scope" value="Bacteria"/>
</dbReference>
<sequence>MAKDLIVSSSEAAPQGWAARMFGKLGGGRGAASEKGGKQRFAGSAEKKIQSLTQRLVADDRYIFVLLGEAVENIEDQGIGPAWKALDDQMALVPAGVVQVVRSDGAVQPTELTGYYLDRCAVTNQQFQRFVNAGGYDNLEIWPQEVWPSLMRFTDQTGLAGPRGWERSKFPVGKAEHPVVGVCWYEALTYAHWVGKRLASAAEWQKAAGWPEHLSGGCGNRYPWGDIFDPTRANLWAAGRGQTVPVREFPKGATPNGIYQLTGNVWEWINDPLESIPCHSHETFQSWKPLRRIVGGAFNTYFPAESTCQFITGQPELDRCDNIGFRCAISVDRIRPHA</sequence>
<protein>
    <recommendedName>
        <fullName evidence="1">Sulfatase-modifying factor enzyme-like domain-containing protein</fullName>
    </recommendedName>
</protein>
<dbReference type="SUPFAM" id="SSF56436">
    <property type="entry name" value="C-type lectin-like"/>
    <property type="match status" value="1"/>
</dbReference>
<keyword evidence="3" id="KW-1185">Reference proteome</keyword>
<evidence type="ECO:0000313" key="3">
    <source>
        <dbReference type="Proteomes" id="UP000010798"/>
    </source>
</evidence>
<dbReference type="RefSeq" id="WP_015246831.1">
    <property type="nucleotide sequence ID" value="NC_019892.1"/>
</dbReference>
<dbReference type="HOGENOM" id="CLU_844073_0_0_0"/>
<dbReference type="Pfam" id="PF03781">
    <property type="entry name" value="FGE-sulfatase"/>
    <property type="match status" value="1"/>
</dbReference>
<evidence type="ECO:0000259" key="1">
    <source>
        <dbReference type="Pfam" id="PF03781"/>
    </source>
</evidence>
<reference evidence="2 3" key="1">
    <citation type="submission" date="2012-02" db="EMBL/GenBank/DDBJ databases">
        <title>Complete sequence of chromosome of Singulisphaera acidiphila DSM 18658.</title>
        <authorList>
            <consortium name="US DOE Joint Genome Institute (JGI-PGF)"/>
            <person name="Lucas S."/>
            <person name="Copeland A."/>
            <person name="Lapidus A."/>
            <person name="Glavina del Rio T."/>
            <person name="Dalin E."/>
            <person name="Tice H."/>
            <person name="Bruce D."/>
            <person name="Goodwin L."/>
            <person name="Pitluck S."/>
            <person name="Peters L."/>
            <person name="Ovchinnikova G."/>
            <person name="Chertkov O."/>
            <person name="Kyrpides N."/>
            <person name="Mavromatis K."/>
            <person name="Ivanova N."/>
            <person name="Brettin T."/>
            <person name="Detter J.C."/>
            <person name="Han C."/>
            <person name="Larimer F."/>
            <person name="Land M."/>
            <person name="Hauser L."/>
            <person name="Markowitz V."/>
            <person name="Cheng J.-F."/>
            <person name="Hugenholtz P."/>
            <person name="Woyke T."/>
            <person name="Wu D."/>
            <person name="Tindall B."/>
            <person name="Pomrenke H."/>
            <person name="Brambilla E."/>
            <person name="Klenk H.-P."/>
            <person name="Eisen J.A."/>
        </authorList>
    </citation>
    <scope>NUCLEOTIDE SEQUENCE [LARGE SCALE GENOMIC DNA]</scope>
    <source>
        <strain evidence="3">ATCC BAA-1392 / DSM 18658 / VKM B-2454 / MOB10</strain>
    </source>
</reference>
<dbReference type="InterPro" id="IPR005532">
    <property type="entry name" value="SUMF_dom"/>
</dbReference>
<dbReference type="OrthoDB" id="9812426at2"/>
<proteinExistence type="predicted"/>
<dbReference type="Gene3D" id="3.90.1580.10">
    <property type="entry name" value="paralog of FGE (formylglycine-generating enzyme)"/>
    <property type="match status" value="1"/>
</dbReference>
<dbReference type="InterPro" id="IPR016187">
    <property type="entry name" value="CTDL_fold"/>
</dbReference>
<dbReference type="Proteomes" id="UP000010798">
    <property type="component" value="Chromosome"/>
</dbReference>
<evidence type="ECO:0000313" key="2">
    <source>
        <dbReference type="EMBL" id="AGA27686.1"/>
    </source>
</evidence>
<name>L0DG81_SINAD</name>
<dbReference type="PANTHER" id="PTHR23150">
    <property type="entry name" value="SULFATASE MODIFYING FACTOR 1, 2"/>
    <property type="match status" value="1"/>
</dbReference>
<dbReference type="KEGG" id="saci:Sinac_3425"/>
<organism evidence="2 3">
    <name type="scientific">Singulisphaera acidiphila (strain ATCC BAA-1392 / DSM 18658 / VKM B-2454 / MOB10)</name>
    <dbReference type="NCBI Taxonomy" id="886293"/>
    <lineage>
        <taxon>Bacteria</taxon>
        <taxon>Pseudomonadati</taxon>
        <taxon>Planctomycetota</taxon>
        <taxon>Planctomycetia</taxon>
        <taxon>Isosphaerales</taxon>
        <taxon>Isosphaeraceae</taxon>
        <taxon>Singulisphaera</taxon>
    </lineage>
</organism>
<dbReference type="GO" id="GO:0120147">
    <property type="term" value="F:formylglycine-generating oxidase activity"/>
    <property type="evidence" value="ECO:0007669"/>
    <property type="project" value="TreeGrafter"/>
</dbReference>
<dbReference type="AlphaFoldDB" id="L0DG81"/>
<dbReference type="PANTHER" id="PTHR23150:SF19">
    <property type="entry name" value="FORMYLGLYCINE-GENERATING ENZYME"/>
    <property type="match status" value="1"/>
</dbReference>